<evidence type="ECO:0000256" key="1">
    <source>
        <dbReference type="SAM" id="Phobius"/>
    </source>
</evidence>
<keyword evidence="1" id="KW-1133">Transmembrane helix</keyword>
<sequence>MLFYKTHFYIIMQLQMPHINKNLLILIIIIISATVMYFISGITPTNKIACTQEALICPDGSSVSRSGPKCEFSPCPTIVKKPKQGKFCGGIAGIKCPDGFVCKYSGNYP</sequence>
<reference evidence="3" key="1">
    <citation type="submission" date="2017-09" db="EMBL/GenBank/DDBJ databases">
        <title>Depth-based differentiation of microbial function through sediment-hosted aquifers and enrichment of novel symbionts in the deep terrestrial subsurface.</title>
        <authorList>
            <person name="Probst A.J."/>
            <person name="Ladd B."/>
            <person name="Jarett J.K."/>
            <person name="Geller-Mcgrath D.E."/>
            <person name="Sieber C.M.K."/>
            <person name="Emerson J.B."/>
            <person name="Anantharaman K."/>
            <person name="Thomas B.C."/>
            <person name="Malmstrom R."/>
            <person name="Stieglmeier M."/>
            <person name="Klingl A."/>
            <person name="Woyke T."/>
            <person name="Ryan C.M."/>
            <person name="Banfield J.F."/>
        </authorList>
    </citation>
    <scope>NUCLEOTIDE SEQUENCE [LARGE SCALE GENOMIC DNA]</scope>
</reference>
<feature type="non-terminal residue" evidence="2">
    <location>
        <position position="109"/>
    </location>
</feature>
<evidence type="ECO:0000313" key="3">
    <source>
        <dbReference type="Proteomes" id="UP000230184"/>
    </source>
</evidence>
<keyword evidence="1" id="KW-0472">Membrane</keyword>
<dbReference type="AlphaFoldDB" id="A0A2M6YU58"/>
<name>A0A2M6YU58_9BACT</name>
<keyword evidence="1" id="KW-0812">Transmembrane</keyword>
<organism evidence="2 3">
    <name type="scientific">Candidatus Roizmanbacteria bacterium CG07_land_8_20_14_0_80_34_15</name>
    <dbReference type="NCBI Taxonomy" id="1974849"/>
    <lineage>
        <taxon>Bacteria</taxon>
        <taxon>Candidatus Roizmaniibacteriota</taxon>
    </lineage>
</organism>
<comment type="caution">
    <text evidence="2">The sequence shown here is derived from an EMBL/GenBank/DDBJ whole genome shotgun (WGS) entry which is preliminary data.</text>
</comment>
<dbReference type="EMBL" id="PEWY01000087">
    <property type="protein sequence ID" value="PIU37015.1"/>
    <property type="molecule type" value="Genomic_DNA"/>
</dbReference>
<feature type="transmembrane region" description="Helical" evidence="1">
    <location>
        <begin position="21"/>
        <end position="40"/>
    </location>
</feature>
<dbReference type="Proteomes" id="UP000230184">
    <property type="component" value="Unassembled WGS sequence"/>
</dbReference>
<gene>
    <name evidence="2" type="ORF">COT02_03050</name>
</gene>
<evidence type="ECO:0000313" key="2">
    <source>
        <dbReference type="EMBL" id="PIU37015.1"/>
    </source>
</evidence>
<proteinExistence type="predicted"/>
<accession>A0A2M6YU58</accession>
<protein>
    <submittedName>
        <fullName evidence="2">Uncharacterized protein</fullName>
    </submittedName>
</protein>